<evidence type="ECO:0000313" key="7">
    <source>
        <dbReference type="EMBL" id="PLB54355.1"/>
    </source>
</evidence>
<dbReference type="SMART" id="SM00360">
    <property type="entry name" value="RRM"/>
    <property type="match status" value="1"/>
</dbReference>
<evidence type="ECO:0000259" key="6">
    <source>
        <dbReference type="PROSITE" id="PS50102"/>
    </source>
</evidence>
<feature type="compositionally biased region" description="Acidic residues" evidence="5">
    <location>
        <begin position="83"/>
        <end position="92"/>
    </location>
</feature>
<feature type="compositionally biased region" description="Acidic residues" evidence="5">
    <location>
        <begin position="179"/>
        <end position="190"/>
    </location>
</feature>
<accession>A0A2I2GNA2</accession>
<dbReference type="InterPro" id="IPR012677">
    <property type="entry name" value="Nucleotide-bd_a/b_plait_sf"/>
</dbReference>
<feature type="compositionally biased region" description="Acidic residues" evidence="5">
    <location>
        <begin position="141"/>
        <end position="167"/>
    </location>
</feature>
<protein>
    <recommendedName>
        <fullName evidence="6">RRM domain-containing protein</fullName>
    </recommendedName>
</protein>
<evidence type="ECO:0000256" key="5">
    <source>
        <dbReference type="SAM" id="MobiDB-lite"/>
    </source>
</evidence>
<dbReference type="RefSeq" id="XP_024709657.1">
    <property type="nucleotide sequence ID" value="XM_024854260.1"/>
</dbReference>
<feature type="compositionally biased region" description="Basic and acidic residues" evidence="5">
    <location>
        <begin position="432"/>
        <end position="442"/>
    </location>
</feature>
<dbReference type="OrthoDB" id="21467at2759"/>
<dbReference type="AlphaFoldDB" id="A0A2I2GNA2"/>
<reference evidence="7 8" key="1">
    <citation type="submission" date="2016-12" db="EMBL/GenBank/DDBJ databases">
        <title>The genomes of Aspergillus section Nigri reveals drivers in fungal speciation.</title>
        <authorList>
            <consortium name="DOE Joint Genome Institute"/>
            <person name="Vesth T.C."/>
            <person name="Nybo J."/>
            <person name="Theobald S."/>
            <person name="Brandl J."/>
            <person name="Frisvad J.C."/>
            <person name="Nielsen K.F."/>
            <person name="Lyhne E.K."/>
            <person name="Kogle M.E."/>
            <person name="Kuo A."/>
            <person name="Riley R."/>
            <person name="Clum A."/>
            <person name="Nolan M."/>
            <person name="Lipzen A."/>
            <person name="Salamov A."/>
            <person name="Henrissat B."/>
            <person name="Wiebenga A."/>
            <person name="De Vries R.P."/>
            <person name="Grigoriev I.V."/>
            <person name="Mortensen U.H."/>
            <person name="Andersen M.R."/>
            <person name="Baker S.E."/>
        </authorList>
    </citation>
    <scope>NUCLEOTIDE SEQUENCE [LARGE SCALE GENOMIC DNA]</scope>
    <source>
        <strain evidence="7 8">IBT 23096</strain>
    </source>
</reference>
<feature type="compositionally biased region" description="Low complexity" evidence="5">
    <location>
        <begin position="445"/>
        <end position="454"/>
    </location>
</feature>
<feature type="compositionally biased region" description="Low complexity" evidence="5">
    <location>
        <begin position="117"/>
        <end position="132"/>
    </location>
</feature>
<dbReference type="Proteomes" id="UP000234275">
    <property type="component" value="Unassembled WGS sequence"/>
</dbReference>
<evidence type="ECO:0000256" key="1">
    <source>
        <dbReference type="ARBA" id="ARBA00004604"/>
    </source>
</evidence>
<evidence type="ECO:0000313" key="8">
    <source>
        <dbReference type="Proteomes" id="UP000234275"/>
    </source>
</evidence>
<feature type="compositionally biased region" description="Basic and acidic residues" evidence="5">
    <location>
        <begin position="93"/>
        <end position="116"/>
    </location>
</feature>
<feature type="region of interest" description="Disordered" evidence="5">
    <location>
        <begin position="1"/>
        <end position="225"/>
    </location>
</feature>
<keyword evidence="3" id="KW-0539">Nucleus</keyword>
<gene>
    <name evidence="7" type="ORF">P170DRAFT_505124</name>
</gene>
<comment type="subcellular location">
    <subcellularLocation>
        <location evidence="1">Nucleus</location>
        <location evidence="1">Nucleolus</location>
    </subcellularLocation>
</comment>
<dbReference type="SUPFAM" id="SSF54928">
    <property type="entry name" value="RNA-binding domain, RBD"/>
    <property type="match status" value="1"/>
</dbReference>
<feature type="compositionally biased region" description="Basic and acidic residues" evidence="5">
    <location>
        <begin position="28"/>
        <end position="52"/>
    </location>
</feature>
<dbReference type="InterPro" id="IPR035979">
    <property type="entry name" value="RBD_domain_sf"/>
</dbReference>
<keyword evidence="2 4" id="KW-0694">RNA-binding</keyword>
<evidence type="ECO:0000256" key="3">
    <source>
        <dbReference type="ARBA" id="ARBA00023242"/>
    </source>
</evidence>
<dbReference type="InterPro" id="IPR000504">
    <property type="entry name" value="RRM_dom"/>
</dbReference>
<dbReference type="GO" id="GO:0005730">
    <property type="term" value="C:nucleolus"/>
    <property type="evidence" value="ECO:0007669"/>
    <property type="project" value="UniProtKB-SubCell"/>
</dbReference>
<organism evidence="7 8">
    <name type="scientific">Aspergillus steynii IBT 23096</name>
    <dbReference type="NCBI Taxonomy" id="1392250"/>
    <lineage>
        <taxon>Eukaryota</taxon>
        <taxon>Fungi</taxon>
        <taxon>Dikarya</taxon>
        <taxon>Ascomycota</taxon>
        <taxon>Pezizomycotina</taxon>
        <taxon>Eurotiomycetes</taxon>
        <taxon>Eurotiomycetidae</taxon>
        <taxon>Eurotiales</taxon>
        <taxon>Aspergillaceae</taxon>
        <taxon>Aspergillus</taxon>
        <taxon>Aspergillus subgen. Circumdati</taxon>
    </lineage>
</organism>
<feature type="domain" description="RRM" evidence="6">
    <location>
        <begin position="225"/>
        <end position="303"/>
    </location>
</feature>
<dbReference type="VEuPathDB" id="FungiDB:P170DRAFT_505124"/>
<feature type="region of interest" description="Disordered" evidence="5">
    <location>
        <begin position="379"/>
        <end position="468"/>
    </location>
</feature>
<name>A0A2I2GNA2_9EURO</name>
<dbReference type="GO" id="GO:0003723">
    <property type="term" value="F:RNA binding"/>
    <property type="evidence" value="ECO:0007669"/>
    <property type="project" value="UniProtKB-UniRule"/>
</dbReference>
<dbReference type="PANTHER" id="PTHR46754">
    <property type="entry name" value="MKI67 FHA DOMAIN-INTERACTING NUCLEOLAR PHOSPHOPROTEIN"/>
    <property type="match status" value="1"/>
</dbReference>
<keyword evidence="8" id="KW-1185">Reference proteome</keyword>
<dbReference type="CDD" id="cd12307">
    <property type="entry name" value="RRM_NIFK_like"/>
    <property type="match status" value="1"/>
</dbReference>
<feature type="compositionally biased region" description="Basic residues" evidence="5">
    <location>
        <begin position="455"/>
        <end position="468"/>
    </location>
</feature>
<sequence>MAPSKKDNKRKAAAAAAAADSPAKKTKKAEAKPAEAPKEASKSILKKNKDDGAPAAKKSASGVKFNGEPARQIKPRKRAADFLSDDEDSESEAEAKPAKAQAEKKASNKKSKKEDGTAAPAAKAKTAGAKASPKSKKPEAAADESDDDNDDSAASDSGEGEEEEEDDRTVALIKGFESSGDEDESGDEGYDPSKPVPKIPDSKKAKRKILKKQKEEKAGSGEGPGAVYVGRIPHGFYEHQMRAYFSQFGEITRLRLSRNRITGRSKHYAFVEFESVSVAKIVAATMDNYLMYGHILKCKYIPSDQLHPEVWKGANRRFKKTPWNRIEKKRLDKGKTRDQWSERIEREQKKRLAKAEKLKDLGYEFELPQLMSVDEVPVQEEGKQIEAPKAAEEETPKAVEAPKETKAEKKSDDTPKKSKKEKKGSQSVTEQDTPKQDGKKGANDATASPATKAGAKAKKGKAKSKSKA</sequence>
<dbReference type="STRING" id="1392250.A0A2I2GNA2"/>
<dbReference type="Gene3D" id="3.30.70.330">
    <property type="match status" value="1"/>
</dbReference>
<dbReference type="GeneID" id="36561966"/>
<dbReference type="EMBL" id="MSFO01000001">
    <property type="protein sequence ID" value="PLB54355.1"/>
    <property type="molecule type" value="Genomic_DNA"/>
</dbReference>
<dbReference type="PROSITE" id="PS50102">
    <property type="entry name" value="RRM"/>
    <property type="match status" value="1"/>
</dbReference>
<proteinExistence type="predicted"/>
<evidence type="ECO:0000256" key="2">
    <source>
        <dbReference type="ARBA" id="ARBA00022884"/>
    </source>
</evidence>
<feature type="compositionally biased region" description="Basic and acidic residues" evidence="5">
    <location>
        <begin position="380"/>
        <end position="416"/>
    </location>
</feature>
<evidence type="ECO:0000256" key="4">
    <source>
        <dbReference type="PROSITE-ProRule" id="PRU00176"/>
    </source>
</evidence>
<comment type="caution">
    <text evidence="7">The sequence shown here is derived from an EMBL/GenBank/DDBJ whole genome shotgun (WGS) entry which is preliminary data.</text>
</comment>
<dbReference type="Pfam" id="PF00076">
    <property type="entry name" value="RRM_1"/>
    <property type="match status" value="1"/>
</dbReference>